<proteinExistence type="predicted"/>
<evidence type="ECO:0000313" key="2">
    <source>
        <dbReference type="Proteomes" id="UP000640335"/>
    </source>
</evidence>
<dbReference type="InterPro" id="IPR029025">
    <property type="entry name" value="T3SS_substrate_exporter_C"/>
</dbReference>
<sequence length="87" mass="9751">MKGRKKAAALKYQENLVAPVVTASGIGHIANKIIEKAEENDVPIVYNKELTDLLCNVDIGEYIPRDLYEAVAHIIAYITDLDRIIER</sequence>
<reference evidence="1 2" key="1">
    <citation type="submission" date="2020-08" db="EMBL/GenBank/DDBJ databases">
        <title>A Genomic Blueprint of the Chicken Gut Microbiome.</title>
        <authorList>
            <person name="Gilroy R."/>
            <person name="Ravi A."/>
            <person name="Getino M."/>
            <person name="Pursley I."/>
            <person name="Horton D.L."/>
            <person name="Alikhan N.-F."/>
            <person name="Baker D."/>
            <person name="Gharbi K."/>
            <person name="Hall N."/>
            <person name="Watson M."/>
            <person name="Adriaenssens E.M."/>
            <person name="Foster-Nyarko E."/>
            <person name="Jarju S."/>
            <person name="Secka A."/>
            <person name="Antonio M."/>
            <person name="Oren A."/>
            <person name="Chaudhuri R."/>
            <person name="La Ragione R.M."/>
            <person name="Hildebrand F."/>
            <person name="Pallen M.J."/>
        </authorList>
    </citation>
    <scope>NUCLEOTIDE SEQUENCE [LARGE SCALE GENOMIC DNA]</scope>
    <source>
        <strain evidence="1 2">Sa3CUN1</strain>
    </source>
</reference>
<accession>A0ABR8Q818</accession>
<name>A0ABR8Q818_9CLOT</name>
<evidence type="ECO:0000313" key="1">
    <source>
        <dbReference type="EMBL" id="MBD7916577.1"/>
    </source>
</evidence>
<gene>
    <name evidence="1" type="ORF">H9660_15705</name>
</gene>
<dbReference type="SUPFAM" id="SSF160544">
    <property type="entry name" value="EscU C-terminal domain-like"/>
    <property type="match status" value="1"/>
</dbReference>
<dbReference type="Proteomes" id="UP000640335">
    <property type="component" value="Unassembled WGS sequence"/>
</dbReference>
<keyword evidence="2" id="KW-1185">Reference proteome</keyword>
<comment type="caution">
    <text evidence="1">The sequence shown here is derived from an EMBL/GenBank/DDBJ whole genome shotgun (WGS) entry which is preliminary data.</text>
</comment>
<dbReference type="RefSeq" id="WP_191751315.1">
    <property type="nucleotide sequence ID" value="NZ_JACSQZ010000102.1"/>
</dbReference>
<protein>
    <submittedName>
        <fullName evidence="1">EscU/YscU/HrcU family type III secretion system export apparatus switch protein</fullName>
    </submittedName>
</protein>
<dbReference type="EMBL" id="JACSQZ010000102">
    <property type="protein sequence ID" value="MBD7916577.1"/>
    <property type="molecule type" value="Genomic_DNA"/>
</dbReference>
<dbReference type="PANTHER" id="PTHR30531:SF12">
    <property type="entry name" value="FLAGELLAR BIOSYNTHETIC PROTEIN FLHB"/>
    <property type="match status" value="1"/>
</dbReference>
<organism evidence="1 2">
    <name type="scientific">Clostridium gallinarum</name>
    <dbReference type="NCBI Taxonomy" id="2762246"/>
    <lineage>
        <taxon>Bacteria</taxon>
        <taxon>Bacillati</taxon>
        <taxon>Bacillota</taxon>
        <taxon>Clostridia</taxon>
        <taxon>Eubacteriales</taxon>
        <taxon>Clostridiaceae</taxon>
        <taxon>Clostridium</taxon>
    </lineage>
</organism>
<dbReference type="InterPro" id="IPR006135">
    <property type="entry name" value="T3SS_substrate_exporter"/>
</dbReference>
<dbReference type="Pfam" id="PF01312">
    <property type="entry name" value="Bac_export_2"/>
    <property type="match status" value="1"/>
</dbReference>
<dbReference type="PANTHER" id="PTHR30531">
    <property type="entry name" value="FLAGELLAR BIOSYNTHETIC PROTEIN FLHB"/>
    <property type="match status" value="1"/>
</dbReference>
<dbReference type="Gene3D" id="3.40.1690.10">
    <property type="entry name" value="secretion proteins EscU"/>
    <property type="match status" value="1"/>
</dbReference>